<reference evidence="3" key="1">
    <citation type="journal article" date="2019" name="Curr. Biol.">
        <title>Genome Sequence of Striga asiatica Provides Insight into the Evolution of Plant Parasitism.</title>
        <authorList>
            <person name="Yoshida S."/>
            <person name="Kim S."/>
            <person name="Wafula E.K."/>
            <person name="Tanskanen J."/>
            <person name="Kim Y.M."/>
            <person name="Honaas L."/>
            <person name="Yang Z."/>
            <person name="Spallek T."/>
            <person name="Conn C.E."/>
            <person name="Ichihashi Y."/>
            <person name="Cheong K."/>
            <person name="Cui S."/>
            <person name="Der J.P."/>
            <person name="Gundlach H."/>
            <person name="Jiao Y."/>
            <person name="Hori C."/>
            <person name="Ishida J.K."/>
            <person name="Kasahara H."/>
            <person name="Kiba T."/>
            <person name="Kim M.S."/>
            <person name="Koo N."/>
            <person name="Laohavisit A."/>
            <person name="Lee Y.H."/>
            <person name="Lumba S."/>
            <person name="McCourt P."/>
            <person name="Mortimer J.C."/>
            <person name="Mutuku J.M."/>
            <person name="Nomura T."/>
            <person name="Sasaki-Sekimoto Y."/>
            <person name="Seto Y."/>
            <person name="Wang Y."/>
            <person name="Wakatake T."/>
            <person name="Sakakibara H."/>
            <person name="Demura T."/>
            <person name="Yamaguchi S."/>
            <person name="Yoneyama K."/>
            <person name="Manabe R.I."/>
            <person name="Nelson D.C."/>
            <person name="Schulman A.H."/>
            <person name="Timko M.P."/>
            <person name="dePamphilis C.W."/>
            <person name="Choi D."/>
            <person name="Shirasu K."/>
        </authorList>
    </citation>
    <scope>NUCLEOTIDE SEQUENCE [LARGE SCALE GENOMIC DNA]</scope>
    <source>
        <strain evidence="3">cv. UVA1</strain>
    </source>
</reference>
<dbReference type="Proteomes" id="UP000325081">
    <property type="component" value="Unassembled WGS sequence"/>
</dbReference>
<keyword evidence="1" id="KW-0732">Signal</keyword>
<sequence>MLIILCTSICSLPIFSDILRALLDTLAAPPSFSKSNDVDFSEENDLSSTLFISLPFSSNNFVTAESASSSCPLRASHSTTAFPLLPFSVASSFLFKSFTVIWRFASFCTSESSLSRTFKDPFDLFDISSLSGGRNVIFCFSMGSRRWKSTVSVIFFDEPSDT</sequence>
<name>A0A5A7NWJ4_STRAF</name>
<dbReference type="AlphaFoldDB" id="A0A5A7NWJ4"/>
<feature type="chain" id="PRO_5022976662" evidence="1">
    <location>
        <begin position="17"/>
        <end position="162"/>
    </location>
</feature>
<feature type="signal peptide" evidence="1">
    <location>
        <begin position="1"/>
        <end position="16"/>
    </location>
</feature>
<organism evidence="2 3">
    <name type="scientific">Striga asiatica</name>
    <name type="common">Asiatic witchweed</name>
    <name type="synonym">Buchnera asiatica</name>
    <dbReference type="NCBI Taxonomy" id="4170"/>
    <lineage>
        <taxon>Eukaryota</taxon>
        <taxon>Viridiplantae</taxon>
        <taxon>Streptophyta</taxon>
        <taxon>Embryophyta</taxon>
        <taxon>Tracheophyta</taxon>
        <taxon>Spermatophyta</taxon>
        <taxon>Magnoliopsida</taxon>
        <taxon>eudicotyledons</taxon>
        <taxon>Gunneridae</taxon>
        <taxon>Pentapetalae</taxon>
        <taxon>asterids</taxon>
        <taxon>lamiids</taxon>
        <taxon>Lamiales</taxon>
        <taxon>Orobanchaceae</taxon>
        <taxon>Buchnereae</taxon>
        <taxon>Striga</taxon>
    </lineage>
</organism>
<evidence type="ECO:0000313" key="2">
    <source>
        <dbReference type="EMBL" id="GER24860.1"/>
    </source>
</evidence>
<keyword evidence="3" id="KW-1185">Reference proteome</keyword>
<dbReference type="EMBL" id="BKCP01000001">
    <property type="protein sequence ID" value="GER24860.1"/>
    <property type="molecule type" value="Genomic_DNA"/>
</dbReference>
<accession>A0A5A7NWJ4</accession>
<protein>
    <submittedName>
        <fullName evidence="2">Biopolymer transport protein ExbD/TolR</fullName>
    </submittedName>
</protein>
<evidence type="ECO:0000313" key="3">
    <source>
        <dbReference type="Proteomes" id="UP000325081"/>
    </source>
</evidence>
<gene>
    <name evidence="2" type="ORF">STAS_00406</name>
</gene>
<comment type="caution">
    <text evidence="2">The sequence shown here is derived from an EMBL/GenBank/DDBJ whole genome shotgun (WGS) entry which is preliminary data.</text>
</comment>
<proteinExistence type="predicted"/>
<evidence type="ECO:0000256" key="1">
    <source>
        <dbReference type="SAM" id="SignalP"/>
    </source>
</evidence>